<reference evidence="10" key="1">
    <citation type="submission" date="2020-11" db="EMBL/GenBank/DDBJ databases">
        <authorList>
            <person name="Tran Van P."/>
        </authorList>
    </citation>
    <scope>NUCLEOTIDE SEQUENCE</scope>
</reference>
<dbReference type="GO" id="GO:0005615">
    <property type="term" value="C:extracellular space"/>
    <property type="evidence" value="ECO:0007669"/>
    <property type="project" value="TreeGrafter"/>
</dbReference>
<dbReference type="Gene3D" id="1.10.472.80">
    <property type="entry name" value="Ypt/Rab-GAP domain of gyp1p, domain 3"/>
    <property type="match status" value="1"/>
</dbReference>
<organism evidence="10">
    <name type="scientific">Notodromas monacha</name>
    <dbReference type="NCBI Taxonomy" id="399045"/>
    <lineage>
        <taxon>Eukaryota</taxon>
        <taxon>Metazoa</taxon>
        <taxon>Ecdysozoa</taxon>
        <taxon>Arthropoda</taxon>
        <taxon>Crustacea</taxon>
        <taxon>Oligostraca</taxon>
        <taxon>Ostracoda</taxon>
        <taxon>Podocopa</taxon>
        <taxon>Podocopida</taxon>
        <taxon>Cypridocopina</taxon>
        <taxon>Cypridoidea</taxon>
        <taxon>Cyprididae</taxon>
        <taxon>Notodromas</taxon>
    </lineage>
</organism>
<name>A0A7R9GDV8_9CRUS</name>
<evidence type="ECO:0000256" key="1">
    <source>
        <dbReference type="ARBA" id="ARBA00004613"/>
    </source>
</evidence>
<evidence type="ECO:0000256" key="7">
    <source>
        <dbReference type="ARBA" id="ARBA00032923"/>
    </source>
</evidence>
<dbReference type="InterPro" id="IPR019345">
    <property type="entry name" value="ARMET_C"/>
</dbReference>
<evidence type="ECO:0000256" key="4">
    <source>
        <dbReference type="ARBA" id="ARBA00022525"/>
    </source>
</evidence>
<dbReference type="SMART" id="SM00164">
    <property type="entry name" value="TBC"/>
    <property type="match status" value="1"/>
</dbReference>
<dbReference type="Proteomes" id="UP000678499">
    <property type="component" value="Unassembled WGS sequence"/>
</dbReference>
<evidence type="ECO:0000313" key="10">
    <source>
        <dbReference type="EMBL" id="CAD7277220.1"/>
    </source>
</evidence>
<evidence type="ECO:0000256" key="5">
    <source>
        <dbReference type="ARBA" id="ARBA00022729"/>
    </source>
</evidence>
<dbReference type="InterPro" id="IPR035969">
    <property type="entry name" value="Rab-GAP_TBC_sf"/>
</dbReference>
<dbReference type="GO" id="GO:0031175">
    <property type="term" value="P:neuron projection development"/>
    <property type="evidence" value="ECO:0007669"/>
    <property type="project" value="TreeGrafter"/>
</dbReference>
<keyword evidence="6" id="KW-1015">Disulfide bond</keyword>
<dbReference type="InterPro" id="IPR036361">
    <property type="entry name" value="SAP_dom_sf"/>
</dbReference>
<dbReference type="GO" id="GO:0071542">
    <property type="term" value="P:dopaminergic neuron differentiation"/>
    <property type="evidence" value="ECO:0007669"/>
    <property type="project" value="TreeGrafter"/>
</dbReference>
<accession>A0A7R9GDV8</accession>
<dbReference type="GO" id="GO:0005509">
    <property type="term" value="F:calcium ion binding"/>
    <property type="evidence" value="ECO:0007669"/>
    <property type="project" value="InterPro"/>
</dbReference>
<evidence type="ECO:0000256" key="3">
    <source>
        <dbReference type="ARBA" id="ARBA00014267"/>
    </source>
</evidence>
<dbReference type="Gene3D" id="1.10.8.1310">
    <property type="match status" value="1"/>
</dbReference>
<evidence type="ECO:0000313" key="11">
    <source>
        <dbReference type="Proteomes" id="UP000678499"/>
    </source>
</evidence>
<proteinExistence type="inferred from homology"/>
<dbReference type="SUPFAM" id="SSF47923">
    <property type="entry name" value="Ypt/Rab-GAP domain of gyp1p"/>
    <property type="match status" value="2"/>
</dbReference>
<evidence type="ECO:0000256" key="2">
    <source>
        <dbReference type="ARBA" id="ARBA00005617"/>
    </source>
</evidence>
<dbReference type="Gene3D" id="1.10.225.10">
    <property type="entry name" value="Saposin-like"/>
    <property type="match status" value="1"/>
</dbReference>
<comment type="similarity">
    <text evidence="2">Belongs to the ARMET family.</text>
</comment>
<sequence>MRGKDERIRTVLDTLRIDVSEPLLEKLRTLAIGPGGLLKDDFRREAWPLFLGVHKKCKRRIRDGVLTDHGPEAASGTWAYQVEMDVRRTLKRFPPGIDDVTRGDLQKVLVSLMCKLLKAHPERHYYQGFHDMALTVLLVMRDPENAYVVIEALMLKHLRVFMKPTMLETASLLGCILAVIERENRQLYMHLLRSNVGTTFSLPWVLTWFSHCLDDYELVVRVFDAFLSIDVSTEEEAVYYPLAVSATVILENAAKILSTECELSSQHAALSPLPQSVDWDSILEKGWRVMGNHSFQTVMKGAETYRRRADMQLDGVAWQTPGLWEAVWCVLPFQGTKFHPAEWPPIARAAFFGERLVSGKILDLPTYMMITHSSALIVSLVLPAIVAGLKASDCEVCFKVIDDFRATLSDDELKNTKVIEKKFVDYCEDKKGKENRFCYYLGGLEESATGILTEVSKPLSYSLPTEKLCEKLKKKDAQICELRFDKQIDFKTVDLKKLKVRDLRKILNDWGEDCDGCIEKAEYIKRIEALKPKYVKEEL</sequence>
<dbReference type="InterPro" id="IPR000195">
    <property type="entry name" value="Rab-GAP-TBC_dom"/>
</dbReference>
<gene>
    <name evidence="10" type="ORF">NMOB1V02_LOCUS4955</name>
</gene>
<evidence type="ECO:0000259" key="9">
    <source>
        <dbReference type="PROSITE" id="PS50222"/>
    </source>
</evidence>
<dbReference type="Pfam" id="PF20145">
    <property type="entry name" value="ARMET_N"/>
    <property type="match status" value="1"/>
</dbReference>
<dbReference type="EMBL" id="CAJPEX010000834">
    <property type="protein sequence ID" value="CAG0917372.1"/>
    <property type="molecule type" value="Genomic_DNA"/>
</dbReference>
<comment type="subcellular location">
    <subcellularLocation>
        <location evidence="1">Secreted</location>
    </subcellularLocation>
</comment>
<dbReference type="PROSITE" id="PS50222">
    <property type="entry name" value="EF_HAND_2"/>
    <property type="match status" value="1"/>
</dbReference>
<dbReference type="Gene3D" id="1.10.720.30">
    <property type="entry name" value="SAP domain"/>
    <property type="match status" value="1"/>
</dbReference>
<evidence type="ECO:0000259" key="8">
    <source>
        <dbReference type="PROSITE" id="PS50086"/>
    </source>
</evidence>
<dbReference type="Pfam" id="PF00566">
    <property type="entry name" value="RabGAP-TBC"/>
    <property type="match status" value="1"/>
</dbReference>
<dbReference type="SUPFAM" id="SSF68906">
    <property type="entry name" value="SAP domain"/>
    <property type="match status" value="1"/>
</dbReference>
<keyword evidence="5" id="KW-0732">Signal</keyword>
<feature type="domain" description="Rab-GAP TBC" evidence="8">
    <location>
        <begin position="37"/>
        <end position="230"/>
    </location>
</feature>
<dbReference type="Pfam" id="PF10208">
    <property type="entry name" value="ARMET_C"/>
    <property type="match status" value="1"/>
</dbReference>
<dbReference type="InterPro" id="IPR002048">
    <property type="entry name" value="EF_hand_dom"/>
</dbReference>
<feature type="domain" description="EF-hand" evidence="9">
    <location>
        <begin position="498"/>
        <end position="533"/>
    </location>
</feature>
<dbReference type="FunFam" id="1.10.225.10:FF:000003">
    <property type="entry name" value="Mesencephalic astrocyte-derived neurotrophic factor"/>
    <property type="match status" value="1"/>
</dbReference>
<dbReference type="OrthoDB" id="5597848at2759"/>
<dbReference type="EMBL" id="OA882871">
    <property type="protein sequence ID" value="CAD7277220.1"/>
    <property type="molecule type" value="Genomic_DNA"/>
</dbReference>
<dbReference type="PROSITE" id="PS50086">
    <property type="entry name" value="TBC_RABGAP"/>
    <property type="match status" value="1"/>
</dbReference>
<dbReference type="PANTHER" id="PTHR12990">
    <property type="entry name" value="ARMET-LIKE PROTEIN"/>
    <property type="match status" value="1"/>
</dbReference>
<dbReference type="InterPro" id="IPR045332">
    <property type="entry name" value="ARMET_N"/>
</dbReference>
<dbReference type="GO" id="GO:0005783">
    <property type="term" value="C:endoplasmic reticulum"/>
    <property type="evidence" value="ECO:0007669"/>
    <property type="project" value="TreeGrafter"/>
</dbReference>
<dbReference type="PANTHER" id="PTHR12990:SF5">
    <property type="entry name" value="MESENCEPHALIC ASTROCYTE-DERIVED NEUROTROPHIC FACTOR HOMOLOG"/>
    <property type="match status" value="1"/>
</dbReference>
<keyword evidence="4" id="KW-0964">Secreted</keyword>
<protein>
    <recommendedName>
        <fullName evidence="3">Mesencephalic astrocyte-derived neurotrophic factor homolog</fullName>
    </recommendedName>
    <alternativeName>
        <fullName evidence="7">MANF/CDNF-like protein</fullName>
    </alternativeName>
</protein>
<evidence type="ECO:0000256" key="6">
    <source>
        <dbReference type="ARBA" id="ARBA00023157"/>
    </source>
</evidence>
<keyword evidence="11" id="KW-1185">Reference proteome</keyword>
<dbReference type="InterPro" id="IPR045333">
    <property type="entry name" value="ARMET-like"/>
</dbReference>
<dbReference type="AlphaFoldDB" id="A0A7R9GDV8"/>